<keyword evidence="11 14" id="KW-0040">ANK repeat</keyword>
<dbReference type="GO" id="GO:0031297">
    <property type="term" value="P:replication fork processing"/>
    <property type="evidence" value="ECO:0007669"/>
    <property type="project" value="TreeGrafter"/>
</dbReference>
<sequence>MSEVARLEREKHRAENKNNLREVAILSNLLGQELQKIGDYEGALAQHREEGSLCEALGDTIGVAVSHRRMGEVYCEMEQWKKALQHQHRHLALAKEAESLVEEQRAYATIGRTHLQRAEESGTSERNEEQITALSEAEKAFLRSLSTCEQLKGAVDAREHSQMRCRLYLNLGLVLDYRGNVKKAQDFIGQALELCSAHSLHEDAQRCHSALGVILLREGILTEALQEGKKSLALSTKLHDKALQCECNLFLAHVHLANTDYEAAKRCLYKAYKLKHPHLEDRQRIEKNLKTVVSLCTTEDSLLISGEAEGEEKLKLYEKLGDGSATLCLYSQALEYYHKMLDLALKLDKSPSFLAPVYLSLAQTYFDKKQYKEAKDYYMKEFNIKVREDYSEACKTLISIADTCEALGEKYETVCLNYERAKELAVKANNPKLEAYILRLHSSLKGIPESLKMELKEEINKLIEENGLDPELELSEEEESENEVDLDMIYISDSDTEQENFDRPRHLRQKKAFAVKRNDKGETPLHKACIDGNLNMVKKLLQQGHPVNPRDNCGWLPIHEAANHGFYDIVLILIEAGAWISDRGGQQCDGITPIHDAASCGNFEVVRLLMNKGASVMSKTDDGDTPLESLIKYRMRTKLSQAEIDECIILENELKEKMELTGHGVSELYENSTSQLDKTGSSRLARKTNDGASSSHSRMRAVNNKSEFSKNSSHREKAKSSYLHRSNEEASSVKGSSSSASDHDGDNEDDLHNVLLSLTEKEVAEPADCVVSKENDDDKDEDFFNPLLDDLHKTSATGTYLNAINSVGSAARRAELQRSSTSGLKLSKSKKNALVSEEEDVGDNWLDDDLGIFTKKRKRMEKFEFEYKEPRKERKILTEKNPIVKSLSLSKKVRQTKLTSIVQQYSGRIGTSNKPENEAVSELSESNVNITDINVAIGSSIINKSESPNNINTRTPVVGGNALRLRVRVQNRVLLVPVAGAGQDRTVGWLAEEVTRRYYQLAGLRPHLTLTTQDGAVLDSNDPISLVLPNEQSELQAQVKGWDLPPLPDRYSQACQALGCIPVSSLNSVLYRTEASTNLDLSRGGRLAVAQLQPVLRAIQCQQNLRCLNIANCRLGDDGFHYLMEALPSLPSLEVLDLKSSALTTSSLLELTEAITMDKLSLKSLGSLDLSYNTFPGAKVSHIKTLLNLPVLNVLSLKHCCLSLTGEQQLPLVTSSLKTLNLDYNTIYSVALTSLLSCLPQVSVITLSGLNCKRETPEASTRLGMALSGVLGAGKECLIQHLDLSSCNLVDADLEDISAYLYRCPNLTSINLAHNPSLTSSSINTLLNELTTNIILPLTTLNLHGNSSFPSDLKSKIASALKHKAATAHTITNLSLSTVDADTVIEDIWKSQYQHRASITKIGKELFLSCCD</sequence>
<evidence type="ECO:0000256" key="11">
    <source>
        <dbReference type="ARBA" id="ARBA00023043"/>
    </source>
</evidence>
<feature type="repeat" description="ANK" evidence="14">
    <location>
        <begin position="589"/>
        <end position="621"/>
    </location>
</feature>
<proteinExistence type="inferred from homology"/>
<evidence type="ECO:0000256" key="13">
    <source>
        <dbReference type="ARBA" id="ARBA00023242"/>
    </source>
</evidence>
<dbReference type="Gene3D" id="1.25.40.20">
    <property type="entry name" value="Ankyrin repeat-containing domain"/>
    <property type="match status" value="1"/>
</dbReference>
<dbReference type="PANTHER" id="PTHR46358">
    <property type="entry name" value="TONSOKU-LIKE PROTEIN"/>
    <property type="match status" value="1"/>
</dbReference>
<evidence type="ECO:0000256" key="9">
    <source>
        <dbReference type="ARBA" id="ARBA00022803"/>
    </source>
</evidence>
<feature type="region of interest" description="Disordered" evidence="16">
    <location>
        <begin position="671"/>
        <end position="750"/>
    </location>
</feature>
<dbReference type="EMBL" id="JARKIK010000025">
    <property type="protein sequence ID" value="KAK8743246.1"/>
    <property type="molecule type" value="Genomic_DNA"/>
</dbReference>
<evidence type="ECO:0000256" key="16">
    <source>
        <dbReference type="SAM" id="MobiDB-lite"/>
    </source>
</evidence>
<feature type="compositionally biased region" description="Low complexity" evidence="16">
    <location>
        <begin position="729"/>
        <end position="740"/>
    </location>
</feature>
<evidence type="ECO:0000256" key="14">
    <source>
        <dbReference type="PROSITE-ProRule" id="PRU00023"/>
    </source>
</evidence>
<evidence type="ECO:0000256" key="8">
    <source>
        <dbReference type="ARBA" id="ARBA00022763"/>
    </source>
</evidence>
<dbReference type="InterPro" id="IPR019734">
    <property type="entry name" value="TPR_rpt"/>
</dbReference>
<comment type="subcellular location">
    <subcellularLocation>
        <location evidence="2">Chromosome</location>
    </subcellularLocation>
    <subcellularLocation>
        <location evidence="1">Nucleus</location>
    </subcellularLocation>
</comment>
<keyword evidence="13" id="KW-0539">Nucleus</keyword>
<dbReference type="Pfam" id="PF13181">
    <property type="entry name" value="TPR_8"/>
    <property type="match status" value="1"/>
</dbReference>
<evidence type="ECO:0000256" key="1">
    <source>
        <dbReference type="ARBA" id="ARBA00004123"/>
    </source>
</evidence>
<dbReference type="Gene3D" id="1.25.40.10">
    <property type="entry name" value="Tetratricopeptide repeat domain"/>
    <property type="match status" value="2"/>
</dbReference>
<keyword evidence="7" id="KW-0677">Repeat</keyword>
<keyword evidence="18" id="KW-1185">Reference proteome</keyword>
<reference evidence="17 18" key="1">
    <citation type="journal article" date="2024" name="BMC Genomics">
        <title>Genome assembly of redclaw crayfish (Cherax quadricarinatus) provides insights into its immune adaptation and hypoxia tolerance.</title>
        <authorList>
            <person name="Liu Z."/>
            <person name="Zheng J."/>
            <person name="Li H."/>
            <person name="Fang K."/>
            <person name="Wang S."/>
            <person name="He J."/>
            <person name="Zhou D."/>
            <person name="Weng S."/>
            <person name="Chi M."/>
            <person name="Gu Z."/>
            <person name="He J."/>
            <person name="Li F."/>
            <person name="Wang M."/>
        </authorList>
    </citation>
    <scope>NUCLEOTIDE SEQUENCE [LARGE SCALE GENOMIC DNA]</scope>
    <source>
        <strain evidence="17">ZL_2023a</strain>
    </source>
</reference>
<dbReference type="InterPro" id="IPR032675">
    <property type="entry name" value="LRR_dom_sf"/>
</dbReference>
<organism evidence="17 18">
    <name type="scientific">Cherax quadricarinatus</name>
    <name type="common">Australian red claw crayfish</name>
    <dbReference type="NCBI Taxonomy" id="27406"/>
    <lineage>
        <taxon>Eukaryota</taxon>
        <taxon>Metazoa</taxon>
        <taxon>Ecdysozoa</taxon>
        <taxon>Arthropoda</taxon>
        <taxon>Crustacea</taxon>
        <taxon>Multicrustacea</taxon>
        <taxon>Malacostraca</taxon>
        <taxon>Eumalacostraca</taxon>
        <taxon>Eucarida</taxon>
        <taxon>Decapoda</taxon>
        <taxon>Pleocyemata</taxon>
        <taxon>Astacidea</taxon>
        <taxon>Parastacoidea</taxon>
        <taxon>Parastacidae</taxon>
        <taxon>Cherax</taxon>
    </lineage>
</organism>
<dbReference type="PROSITE" id="PS50297">
    <property type="entry name" value="ANK_REP_REGION"/>
    <property type="match status" value="3"/>
</dbReference>
<dbReference type="InterPro" id="IPR011990">
    <property type="entry name" value="TPR-like_helical_dom_sf"/>
</dbReference>
<dbReference type="GO" id="GO:0006325">
    <property type="term" value="P:chromatin organization"/>
    <property type="evidence" value="ECO:0007669"/>
    <property type="project" value="UniProtKB-KW"/>
</dbReference>
<dbReference type="Proteomes" id="UP001445076">
    <property type="component" value="Unassembled WGS sequence"/>
</dbReference>
<feature type="repeat" description="TPR" evidence="15">
    <location>
        <begin position="355"/>
        <end position="388"/>
    </location>
</feature>
<evidence type="ECO:0000256" key="12">
    <source>
        <dbReference type="ARBA" id="ARBA00023204"/>
    </source>
</evidence>
<evidence type="ECO:0000256" key="4">
    <source>
        <dbReference type="ARBA" id="ARBA00017829"/>
    </source>
</evidence>
<keyword evidence="12" id="KW-0234">DNA repair</keyword>
<evidence type="ECO:0000256" key="10">
    <source>
        <dbReference type="ARBA" id="ARBA00022853"/>
    </source>
</evidence>
<dbReference type="SUPFAM" id="SSF52047">
    <property type="entry name" value="RNI-like"/>
    <property type="match status" value="1"/>
</dbReference>
<keyword evidence="6" id="KW-0433">Leucine-rich repeat</keyword>
<evidence type="ECO:0000256" key="2">
    <source>
        <dbReference type="ARBA" id="ARBA00004286"/>
    </source>
</evidence>
<evidence type="ECO:0000256" key="3">
    <source>
        <dbReference type="ARBA" id="ARBA00010999"/>
    </source>
</evidence>
<keyword evidence="8" id="KW-0227">DNA damage</keyword>
<reference evidence="17" key="2">
    <citation type="submission" date="2024-01" db="EMBL/GenBank/DDBJ databases">
        <authorList>
            <person name="He J."/>
            <person name="Wang M."/>
            <person name="Zheng J."/>
            <person name="Liu Z."/>
        </authorList>
    </citation>
    <scope>NUCLEOTIDE SEQUENCE</scope>
    <source>
        <strain evidence="17">ZL_2023a</strain>
        <tissue evidence="17">Muscle</tissue>
    </source>
</reference>
<dbReference type="SUPFAM" id="SSF48403">
    <property type="entry name" value="Ankyrin repeat"/>
    <property type="match status" value="1"/>
</dbReference>
<dbReference type="InterPro" id="IPR036770">
    <property type="entry name" value="Ankyrin_rpt-contain_sf"/>
</dbReference>
<dbReference type="SMART" id="SM00248">
    <property type="entry name" value="ANK"/>
    <property type="match status" value="3"/>
</dbReference>
<keyword evidence="5" id="KW-0158">Chromosome</keyword>
<dbReference type="EMBL" id="JARKIK010000025">
    <property type="protein sequence ID" value="KAK8743245.1"/>
    <property type="molecule type" value="Genomic_DNA"/>
</dbReference>
<keyword evidence="10" id="KW-0156">Chromatin regulator</keyword>
<accession>A0AAW0XFL5</accession>
<evidence type="ECO:0000256" key="15">
    <source>
        <dbReference type="PROSITE-ProRule" id="PRU00339"/>
    </source>
</evidence>
<evidence type="ECO:0000313" key="18">
    <source>
        <dbReference type="Proteomes" id="UP001445076"/>
    </source>
</evidence>
<dbReference type="SUPFAM" id="SSF48452">
    <property type="entry name" value="TPR-like"/>
    <property type="match status" value="2"/>
</dbReference>
<dbReference type="SMART" id="SM00028">
    <property type="entry name" value="TPR"/>
    <property type="match status" value="5"/>
</dbReference>
<protein>
    <recommendedName>
        <fullName evidence="4">Tonsoku-like protein</fullName>
    </recommendedName>
</protein>
<dbReference type="PROSITE" id="PS50005">
    <property type="entry name" value="TPR"/>
    <property type="match status" value="1"/>
</dbReference>
<feature type="repeat" description="ANK" evidence="14">
    <location>
        <begin position="520"/>
        <end position="552"/>
    </location>
</feature>
<dbReference type="Pfam" id="PF13857">
    <property type="entry name" value="Ank_5"/>
    <property type="match status" value="1"/>
</dbReference>
<dbReference type="InterPro" id="IPR002110">
    <property type="entry name" value="Ankyrin_rpt"/>
</dbReference>
<dbReference type="Pfam" id="PF12796">
    <property type="entry name" value="Ank_2"/>
    <property type="match status" value="1"/>
</dbReference>
<evidence type="ECO:0000256" key="6">
    <source>
        <dbReference type="ARBA" id="ARBA00022614"/>
    </source>
</evidence>
<gene>
    <name evidence="17" type="ORF">OTU49_001327</name>
</gene>
<dbReference type="InterPro" id="IPR001611">
    <property type="entry name" value="Leu-rich_rpt"/>
</dbReference>
<dbReference type="GO" id="GO:0043596">
    <property type="term" value="C:nuclear replication fork"/>
    <property type="evidence" value="ECO:0007669"/>
    <property type="project" value="TreeGrafter"/>
</dbReference>
<dbReference type="SMART" id="SM00368">
    <property type="entry name" value="LRR_RI"/>
    <property type="match status" value="4"/>
</dbReference>
<name>A0AAW0XFL5_CHEQU</name>
<dbReference type="InterPro" id="IPR052311">
    <property type="entry name" value="MMS22L-TONSL_complex_comp"/>
</dbReference>
<dbReference type="PROSITE" id="PS51450">
    <property type="entry name" value="LRR"/>
    <property type="match status" value="1"/>
</dbReference>
<dbReference type="GO" id="GO:0000724">
    <property type="term" value="P:double-strand break repair via homologous recombination"/>
    <property type="evidence" value="ECO:0007669"/>
    <property type="project" value="TreeGrafter"/>
</dbReference>
<comment type="caution">
    <text evidence="17">The sequence shown here is derived from an EMBL/GenBank/DDBJ whole genome shotgun (WGS) entry which is preliminary data.</text>
</comment>
<comment type="similarity">
    <text evidence="3">Belongs to the Tonsoku family.</text>
</comment>
<evidence type="ECO:0000313" key="17">
    <source>
        <dbReference type="EMBL" id="KAK8743246.1"/>
    </source>
</evidence>
<evidence type="ECO:0000256" key="5">
    <source>
        <dbReference type="ARBA" id="ARBA00022454"/>
    </source>
</evidence>
<dbReference type="Gene3D" id="3.80.10.10">
    <property type="entry name" value="Ribonuclease Inhibitor"/>
    <property type="match status" value="2"/>
</dbReference>
<evidence type="ECO:0000256" key="7">
    <source>
        <dbReference type="ARBA" id="ARBA00022737"/>
    </source>
</evidence>
<feature type="compositionally biased region" description="Polar residues" evidence="16">
    <location>
        <begin position="671"/>
        <end position="682"/>
    </location>
</feature>
<dbReference type="PROSITE" id="PS50088">
    <property type="entry name" value="ANK_REPEAT"/>
    <property type="match status" value="3"/>
</dbReference>
<dbReference type="PANTHER" id="PTHR46358:SF1">
    <property type="entry name" value="TONSOKU-LIKE PROTEIN"/>
    <property type="match status" value="1"/>
</dbReference>
<keyword evidence="9 15" id="KW-0802">TPR repeat</keyword>
<feature type="repeat" description="ANK" evidence="14">
    <location>
        <begin position="553"/>
        <end position="585"/>
    </location>
</feature>